<evidence type="ECO:0000313" key="2">
    <source>
        <dbReference type="EMBL" id="KAF2571287.1"/>
    </source>
</evidence>
<accession>A0A8S9IR97</accession>
<evidence type="ECO:0000313" key="1">
    <source>
        <dbReference type="EMBL" id="KAF2538275.1"/>
    </source>
</evidence>
<reference evidence="2" key="1">
    <citation type="submission" date="2019-12" db="EMBL/GenBank/DDBJ databases">
        <title>Genome sequencing and annotation of Brassica cretica.</title>
        <authorList>
            <person name="Studholme D.J."/>
            <person name="Sarris P.F."/>
        </authorList>
    </citation>
    <scope>NUCLEOTIDE SEQUENCE</scope>
    <source>
        <strain evidence="1">PFS-001/15</strain>
        <strain evidence="2">PFS-102/07</strain>
        <tissue evidence="2">Leaf</tissue>
    </source>
</reference>
<proteinExistence type="predicted"/>
<comment type="caution">
    <text evidence="2">The sequence shown here is derived from an EMBL/GenBank/DDBJ whole genome shotgun (WGS) entry which is preliminary data.</text>
</comment>
<gene>
    <name evidence="1" type="ORF">F2Q68_00021171</name>
    <name evidence="2" type="ORF">F2Q70_00004249</name>
</gene>
<dbReference type="AlphaFoldDB" id="A0A8S9IR97"/>
<dbReference type="EMBL" id="QGKY02001015">
    <property type="protein sequence ID" value="KAF2571287.1"/>
    <property type="molecule type" value="Genomic_DNA"/>
</dbReference>
<name>A0A8S9IR97_BRACR</name>
<sequence length="104" mass="11617">MFQQDCYDHVPVDDVYNEDVVVGFHGVQAEILRKVHDEFQNMKICMATIFRSFGESMNLEITRNTRVGAKKTGDGSGTSYSPVRAGLPYTILSIDQSKISPPNC</sequence>
<protein>
    <submittedName>
        <fullName evidence="2">Uncharacterized protein</fullName>
    </submittedName>
</protein>
<dbReference type="EMBL" id="QGKW02002228">
    <property type="protein sequence ID" value="KAF2538275.1"/>
    <property type="molecule type" value="Genomic_DNA"/>
</dbReference>
<organism evidence="2">
    <name type="scientific">Brassica cretica</name>
    <name type="common">Mustard</name>
    <dbReference type="NCBI Taxonomy" id="69181"/>
    <lineage>
        <taxon>Eukaryota</taxon>
        <taxon>Viridiplantae</taxon>
        <taxon>Streptophyta</taxon>
        <taxon>Embryophyta</taxon>
        <taxon>Tracheophyta</taxon>
        <taxon>Spermatophyta</taxon>
        <taxon>Magnoliopsida</taxon>
        <taxon>eudicotyledons</taxon>
        <taxon>Gunneridae</taxon>
        <taxon>Pentapetalae</taxon>
        <taxon>rosids</taxon>
        <taxon>malvids</taxon>
        <taxon>Brassicales</taxon>
        <taxon>Brassicaceae</taxon>
        <taxon>Brassiceae</taxon>
        <taxon>Brassica</taxon>
    </lineage>
</organism>
<dbReference type="Proteomes" id="UP000712281">
    <property type="component" value="Unassembled WGS sequence"/>
</dbReference>